<dbReference type="AlphaFoldDB" id="A0A0F9N8J7"/>
<dbReference type="SUPFAM" id="SSF52218">
    <property type="entry name" value="Flavoproteins"/>
    <property type="match status" value="1"/>
</dbReference>
<reference evidence="1" key="1">
    <citation type="journal article" date="2015" name="Nature">
        <title>Complex archaea that bridge the gap between prokaryotes and eukaryotes.</title>
        <authorList>
            <person name="Spang A."/>
            <person name="Saw J.H."/>
            <person name="Jorgensen S.L."/>
            <person name="Zaremba-Niedzwiedzka K."/>
            <person name="Martijn J."/>
            <person name="Lind A.E."/>
            <person name="van Eijk R."/>
            <person name="Schleper C."/>
            <person name="Guy L."/>
            <person name="Ettema T.J."/>
        </authorList>
    </citation>
    <scope>NUCLEOTIDE SEQUENCE</scope>
</reference>
<dbReference type="EMBL" id="LAZR01003837">
    <property type="protein sequence ID" value="KKN14254.1"/>
    <property type="molecule type" value="Genomic_DNA"/>
</dbReference>
<comment type="caution">
    <text evidence="1">The sequence shown here is derived from an EMBL/GenBank/DDBJ whole genome shotgun (WGS) entry which is preliminary data.</text>
</comment>
<accession>A0A0F9N8J7</accession>
<name>A0A0F9N8J7_9ZZZZ</name>
<gene>
    <name evidence="1" type="ORF">LCGC14_0998020</name>
</gene>
<protein>
    <recommendedName>
        <fullName evidence="2">Flavodoxin domain-containing protein</fullName>
    </recommendedName>
</protein>
<sequence length="167" mass="19402">MKLWIIYKEGLGFSKLIAEMLQDRLDDYIDVSVGNAKKIDPSFLVEEKFDYLFIGDNINKTIPSVEIQNWLLRFGEISKKKNLIIKAISSYYITLADNQVETSWIEFLQDKVNAEIIYPPILCLKFNLAELVLEDGALELVKEYTNDFIDFLINDVKKKAKNKKLEL</sequence>
<proteinExistence type="predicted"/>
<evidence type="ECO:0008006" key="2">
    <source>
        <dbReference type="Google" id="ProtNLM"/>
    </source>
</evidence>
<dbReference type="InterPro" id="IPR029039">
    <property type="entry name" value="Flavoprotein-like_sf"/>
</dbReference>
<evidence type="ECO:0000313" key="1">
    <source>
        <dbReference type="EMBL" id="KKN14254.1"/>
    </source>
</evidence>
<organism evidence="1">
    <name type="scientific">marine sediment metagenome</name>
    <dbReference type="NCBI Taxonomy" id="412755"/>
    <lineage>
        <taxon>unclassified sequences</taxon>
        <taxon>metagenomes</taxon>
        <taxon>ecological metagenomes</taxon>
    </lineage>
</organism>